<dbReference type="Proteomes" id="UP000230069">
    <property type="component" value="Unassembled WGS sequence"/>
</dbReference>
<dbReference type="PANTHER" id="PTHR33598:SF10">
    <property type="entry name" value="SEED MATURATION-LIKE PROTEIN"/>
    <property type="match status" value="1"/>
</dbReference>
<dbReference type="STRING" id="218851.A0A2G5D9W7"/>
<dbReference type="InParanoid" id="A0A2G5D9W7"/>
<dbReference type="EMBL" id="KZ305042">
    <property type="protein sequence ID" value="PIA40311.1"/>
    <property type="molecule type" value="Genomic_DNA"/>
</dbReference>
<evidence type="ECO:0008006" key="3">
    <source>
        <dbReference type="Google" id="ProtNLM"/>
    </source>
</evidence>
<protein>
    <recommendedName>
        <fullName evidence="3">Seed maturation-like protein</fullName>
    </recommendedName>
</protein>
<dbReference type="FunCoup" id="A0A2G5D9W7">
    <property type="interactions" value="968"/>
</dbReference>
<sequence length="353" mass="39161">MAVSTTAAKALLLSRFSDLSLKHFHPQTQTLLSRPFLHTIKTKKPSSSSSVILNCLFSGIDGGGVADDFVSTRKEGYDRGFSVISKMLKRIEPLDNSIICKGVSTEARESMKRTISTMLGLLPSDQFSVTIRVSRRPLDRLLVSSIITGYTLWNAEYRVALMRNFDLSAEDSVSLSTQKCEDGEGGDACGEDVEERIPQGLGDLSPEALNYIRTLKSELAIIEKELNAKKQENLRSECNGEENNDLLVYLRSLEPNMVNELSRPSSLEVEEIINELVQNVLQRLFRDGSARSLLGDSVMGEAELYPDGAVDLSDTIGTSRDYLAKLLFWCMLLGHHLRSLENRLHLSCVVGLL</sequence>
<name>A0A2G5D9W7_AQUCA</name>
<dbReference type="InterPro" id="IPR008479">
    <property type="entry name" value="DUF760"/>
</dbReference>
<dbReference type="Pfam" id="PF05542">
    <property type="entry name" value="DUF760"/>
    <property type="match status" value="2"/>
</dbReference>
<dbReference type="OrthoDB" id="4115at2759"/>
<accession>A0A2G5D9W7</accession>
<dbReference type="AlphaFoldDB" id="A0A2G5D9W7"/>
<dbReference type="PANTHER" id="PTHR33598">
    <property type="entry name" value="OS02G0833400 PROTEIN"/>
    <property type="match status" value="1"/>
</dbReference>
<keyword evidence="2" id="KW-1185">Reference proteome</keyword>
<proteinExistence type="predicted"/>
<reference evidence="1 2" key="1">
    <citation type="submission" date="2017-09" db="EMBL/GenBank/DDBJ databases">
        <title>WGS assembly of Aquilegia coerulea Goldsmith.</title>
        <authorList>
            <person name="Hodges S."/>
            <person name="Kramer E."/>
            <person name="Nordborg M."/>
            <person name="Tomkins J."/>
            <person name="Borevitz J."/>
            <person name="Derieg N."/>
            <person name="Yan J."/>
            <person name="Mihaltcheva S."/>
            <person name="Hayes R.D."/>
            <person name="Rokhsar D."/>
        </authorList>
    </citation>
    <scope>NUCLEOTIDE SEQUENCE [LARGE SCALE GENOMIC DNA]</scope>
    <source>
        <strain evidence="2">cv. Goldsmith</strain>
    </source>
</reference>
<gene>
    <name evidence="1" type="ORF">AQUCO_02500183v1</name>
</gene>
<evidence type="ECO:0000313" key="2">
    <source>
        <dbReference type="Proteomes" id="UP000230069"/>
    </source>
</evidence>
<organism evidence="1 2">
    <name type="scientific">Aquilegia coerulea</name>
    <name type="common">Rocky mountain columbine</name>
    <dbReference type="NCBI Taxonomy" id="218851"/>
    <lineage>
        <taxon>Eukaryota</taxon>
        <taxon>Viridiplantae</taxon>
        <taxon>Streptophyta</taxon>
        <taxon>Embryophyta</taxon>
        <taxon>Tracheophyta</taxon>
        <taxon>Spermatophyta</taxon>
        <taxon>Magnoliopsida</taxon>
        <taxon>Ranunculales</taxon>
        <taxon>Ranunculaceae</taxon>
        <taxon>Thalictroideae</taxon>
        <taxon>Aquilegia</taxon>
    </lineage>
</organism>
<evidence type="ECO:0000313" key="1">
    <source>
        <dbReference type="EMBL" id="PIA40311.1"/>
    </source>
</evidence>